<feature type="compositionally biased region" description="Polar residues" evidence="10">
    <location>
        <begin position="189"/>
        <end position="201"/>
    </location>
</feature>
<dbReference type="InterPro" id="IPR036942">
    <property type="entry name" value="Beta-barrel_TonB_sf"/>
</dbReference>
<feature type="region of interest" description="Disordered" evidence="10">
    <location>
        <begin position="189"/>
        <end position="209"/>
    </location>
</feature>
<comment type="subcellular location">
    <subcellularLocation>
        <location evidence="1 8">Cell outer membrane</location>
        <topology evidence="1 8">Multi-pass membrane protein</topology>
    </subcellularLocation>
</comment>
<dbReference type="SUPFAM" id="SSF56935">
    <property type="entry name" value="Porins"/>
    <property type="match status" value="1"/>
</dbReference>
<evidence type="ECO:0000256" key="5">
    <source>
        <dbReference type="ARBA" id="ARBA00023077"/>
    </source>
</evidence>
<keyword evidence="2 8" id="KW-0813">Transport</keyword>
<dbReference type="InterPro" id="IPR012910">
    <property type="entry name" value="Plug_dom"/>
</dbReference>
<dbReference type="EMBL" id="CP002355">
    <property type="protein sequence ID" value="ADR33514.1"/>
    <property type="molecule type" value="Genomic_DNA"/>
</dbReference>
<dbReference type="PROSITE" id="PS52016">
    <property type="entry name" value="TONB_DEPENDENT_REC_3"/>
    <property type="match status" value="1"/>
</dbReference>
<evidence type="ECO:0000256" key="7">
    <source>
        <dbReference type="ARBA" id="ARBA00023237"/>
    </source>
</evidence>
<evidence type="ECO:0000256" key="3">
    <source>
        <dbReference type="ARBA" id="ARBA00022452"/>
    </source>
</evidence>
<proteinExistence type="inferred from homology"/>
<dbReference type="Pfam" id="PF07715">
    <property type="entry name" value="Plug"/>
    <property type="match status" value="1"/>
</dbReference>
<dbReference type="Pfam" id="PF00593">
    <property type="entry name" value="TonB_dep_Rec_b-barrel"/>
    <property type="match status" value="1"/>
</dbReference>
<dbReference type="PANTHER" id="PTHR40980:SF4">
    <property type="entry name" value="TONB-DEPENDENT RECEPTOR-LIKE BETA-BARREL DOMAIN-CONTAINING PROTEIN"/>
    <property type="match status" value="1"/>
</dbReference>
<keyword evidence="5 9" id="KW-0798">TonB box</keyword>
<name>E4U1Z6_SULKY</name>
<dbReference type="AlphaFoldDB" id="E4U1Z6"/>
<dbReference type="Gene3D" id="2.40.170.20">
    <property type="entry name" value="TonB-dependent receptor, beta-barrel domain"/>
    <property type="match status" value="1"/>
</dbReference>
<dbReference type="OrthoDB" id="9800913at2"/>
<evidence type="ECO:0000256" key="2">
    <source>
        <dbReference type="ARBA" id="ARBA00022448"/>
    </source>
</evidence>
<evidence type="ECO:0000256" key="10">
    <source>
        <dbReference type="SAM" id="MobiDB-lite"/>
    </source>
</evidence>
<keyword evidence="14" id="KW-1185">Reference proteome</keyword>
<evidence type="ECO:0000256" key="4">
    <source>
        <dbReference type="ARBA" id="ARBA00022692"/>
    </source>
</evidence>
<dbReference type="eggNOG" id="COG4771">
    <property type="taxonomic scope" value="Bacteria"/>
</dbReference>
<organism evidence="13 14">
    <name type="scientific">Sulfuricurvum kujiense (strain ATCC BAA-921 / DSM 16994 / JCM 11577 / YK-1)</name>
    <dbReference type="NCBI Taxonomy" id="709032"/>
    <lineage>
        <taxon>Bacteria</taxon>
        <taxon>Pseudomonadati</taxon>
        <taxon>Campylobacterota</taxon>
        <taxon>Epsilonproteobacteria</taxon>
        <taxon>Campylobacterales</taxon>
        <taxon>Sulfurimonadaceae</taxon>
        <taxon>Sulfuricurvum</taxon>
    </lineage>
</organism>
<evidence type="ECO:0000256" key="6">
    <source>
        <dbReference type="ARBA" id="ARBA00023136"/>
    </source>
</evidence>
<dbReference type="KEGG" id="sku:Sulku_0848"/>
<dbReference type="Gene3D" id="2.170.130.10">
    <property type="entry name" value="TonB-dependent receptor, plug domain"/>
    <property type="match status" value="1"/>
</dbReference>
<gene>
    <name evidence="13" type="ordered locus">Sulku_0848</name>
</gene>
<evidence type="ECO:0000256" key="9">
    <source>
        <dbReference type="RuleBase" id="RU003357"/>
    </source>
</evidence>
<dbReference type="HOGENOM" id="CLU_023161_0_0_7"/>
<evidence type="ECO:0000313" key="13">
    <source>
        <dbReference type="EMBL" id="ADR33514.1"/>
    </source>
</evidence>
<dbReference type="PANTHER" id="PTHR40980">
    <property type="entry name" value="PLUG DOMAIN-CONTAINING PROTEIN"/>
    <property type="match status" value="1"/>
</dbReference>
<evidence type="ECO:0000259" key="12">
    <source>
        <dbReference type="Pfam" id="PF07715"/>
    </source>
</evidence>
<dbReference type="GO" id="GO:0009279">
    <property type="term" value="C:cell outer membrane"/>
    <property type="evidence" value="ECO:0007669"/>
    <property type="project" value="UniProtKB-SubCell"/>
</dbReference>
<dbReference type="Proteomes" id="UP000008721">
    <property type="component" value="Chromosome"/>
</dbReference>
<evidence type="ECO:0000259" key="11">
    <source>
        <dbReference type="Pfam" id="PF00593"/>
    </source>
</evidence>
<dbReference type="InterPro" id="IPR039426">
    <property type="entry name" value="TonB-dep_rcpt-like"/>
</dbReference>
<keyword evidence="7 8" id="KW-0998">Cell outer membrane</keyword>
<accession>E4U1Z6</accession>
<reference evidence="13 14" key="1">
    <citation type="journal article" date="2012" name="Stand. Genomic Sci.">
        <title>Complete genome sequence of the sulfur compounds oxidizing chemolithoautotroph Sulfuricurvum kujiense type strain (YK-1(T)).</title>
        <authorList>
            <person name="Han C."/>
            <person name="Kotsyurbenko O."/>
            <person name="Chertkov O."/>
            <person name="Held B."/>
            <person name="Lapidus A."/>
            <person name="Nolan M."/>
            <person name="Lucas S."/>
            <person name="Hammon N."/>
            <person name="Deshpande S."/>
            <person name="Cheng J.F."/>
            <person name="Tapia R."/>
            <person name="Goodwin L.A."/>
            <person name="Pitluck S."/>
            <person name="Liolios K."/>
            <person name="Pagani I."/>
            <person name="Ivanova N."/>
            <person name="Mavromatis K."/>
            <person name="Mikhailova N."/>
            <person name="Pati A."/>
            <person name="Chen A."/>
            <person name="Palaniappan K."/>
            <person name="Land M."/>
            <person name="Hauser L."/>
            <person name="Chang Y.J."/>
            <person name="Jeffries C.D."/>
            <person name="Brambilla E.M."/>
            <person name="Rohde M."/>
            <person name="Spring S."/>
            <person name="Sikorski J."/>
            <person name="Goker M."/>
            <person name="Woyke T."/>
            <person name="Bristow J."/>
            <person name="Eisen J.A."/>
            <person name="Markowitz V."/>
            <person name="Hugenholtz P."/>
            <person name="Kyrpides N.C."/>
            <person name="Klenk H.P."/>
            <person name="Detter J.C."/>
        </authorList>
    </citation>
    <scope>NUCLEOTIDE SEQUENCE [LARGE SCALE GENOMIC DNA]</scope>
    <source>
        <strain evidence="14">ATCC BAA-921 / DSM 16994 / JCM 11577 / YK-1</strain>
    </source>
</reference>
<evidence type="ECO:0000256" key="8">
    <source>
        <dbReference type="PROSITE-ProRule" id="PRU01360"/>
    </source>
</evidence>
<keyword evidence="13" id="KW-0675">Receptor</keyword>
<sequence>MFYRPFIFLACSFSLVCAEEILQLDKISVEETYSVIEERKDASIAKRIIKGEELTQYGDMNALEMLKRTPGVTISDGKGKKGAPGKGYTKVLIDGEEISATKRGNPLEQISPEMIERLEVMTNGSAEYTAESMGGIVNIVLKKPSSDTKTTAKLTAGAYRDEPLASVFAQHEGKVGKLSYLINTTLSDNSEKNTASSQTGTYVEDSDSEGRFRSLSLNTKLIYAPTSKDKYMFDGALNRSDYRRDTLEKRLGGVNETIDQSDDGDALMLWSKLSGTHNLSGTELIEWKLKYHENDSEGITRTYNGITRRKQNDEGSFRAVGAEGSYSKALDAHFIKTGAVLKRLRQSDDVVNTVNGAVTTDDHQRLREYKGAWYIQDEIGIGEKMVLTPGIRFERSLRQVEQNSAIDYAAPSLHALVKLSENDNLRASIAKTVKLPRLNELSASLDSSLNQNDLNHPDVAGNPHLKEESALSYELRYEHFFNDKGIMSLSGFYRDISDKIEKLTTLEGGRYVQRPYNAGEGKLWSLELELKKSLDSYVSGLGVFGNATFQNSSLVSNGVKRTIKGTNDYLYNIGIDHTLKPYRLTYGAAYRYVSGYDDPTDESGVAESQKGYGTLDLYATKRLSPTYKLGLNVKNITQESIKTTTKRYSSGVLSEIQIDHENSEPQVLLSLEGRW</sequence>
<feature type="domain" description="TonB-dependent receptor-like beta-barrel" evidence="11">
    <location>
        <begin position="242"/>
        <end position="636"/>
    </location>
</feature>
<keyword evidence="6 8" id="KW-0472">Membrane</keyword>
<comment type="similarity">
    <text evidence="8 9">Belongs to the TonB-dependent receptor family.</text>
</comment>
<dbReference type="InterPro" id="IPR000531">
    <property type="entry name" value="Beta-barrel_TonB"/>
</dbReference>
<evidence type="ECO:0000256" key="1">
    <source>
        <dbReference type="ARBA" id="ARBA00004571"/>
    </source>
</evidence>
<dbReference type="RefSeq" id="WP_013459711.1">
    <property type="nucleotide sequence ID" value="NC_014762.1"/>
</dbReference>
<dbReference type="CDD" id="cd01347">
    <property type="entry name" value="ligand_gated_channel"/>
    <property type="match status" value="1"/>
</dbReference>
<evidence type="ECO:0000313" key="14">
    <source>
        <dbReference type="Proteomes" id="UP000008721"/>
    </source>
</evidence>
<dbReference type="InterPro" id="IPR037066">
    <property type="entry name" value="Plug_dom_sf"/>
</dbReference>
<keyword evidence="4 8" id="KW-0812">Transmembrane</keyword>
<keyword evidence="3 8" id="KW-1134">Transmembrane beta strand</keyword>
<feature type="domain" description="TonB-dependent receptor plug" evidence="12">
    <location>
        <begin position="40"/>
        <end position="136"/>
    </location>
</feature>
<protein>
    <submittedName>
        <fullName evidence="13">TonB-dependent receptor</fullName>
    </submittedName>
</protein>
<dbReference type="STRING" id="709032.Sulku_0848"/>